<dbReference type="Pfam" id="PF00669">
    <property type="entry name" value="Flagellin_N"/>
    <property type="match status" value="1"/>
</dbReference>
<name>A0A4P9VSE5_9GAMM</name>
<comment type="similarity">
    <text evidence="1 4">Belongs to the bacterial flagellin family.</text>
</comment>
<dbReference type="PANTHER" id="PTHR42792:SF2">
    <property type="entry name" value="FLAGELLIN"/>
    <property type="match status" value="1"/>
</dbReference>
<dbReference type="Proteomes" id="UP000257039">
    <property type="component" value="Unassembled WGS sequence"/>
</dbReference>
<dbReference type="Gene3D" id="3.30.70.2120">
    <property type="match status" value="2"/>
</dbReference>
<protein>
    <recommendedName>
        <fullName evidence="4">Flagellin</fullName>
    </recommendedName>
</protein>
<evidence type="ECO:0000256" key="3">
    <source>
        <dbReference type="ARBA" id="ARBA00023143"/>
    </source>
</evidence>
<accession>A0A4P9VSE5</accession>
<dbReference type="Gene3D" id="1.20.1330.10">
    <property type="entry name" value="f41 fragment of flagellin, N-terminal domain"/>
    <property type="match status" value="2"/>
</dbReference>
<keyword evidence="7" id="KW-0282">Flagellum</keyword>
<dbReference type="PRINTS" id="PR00207">
    <property type="entry name" value="FLAGELLIN"/>
</dbReference>
<proteinExistence type="inferred from homology"/>
<dbReference type="PANTHER" id="PTHR42792">
    <property type="entry name" value="FLAGELLIN"/>
    <property type="match status" value="1"/>
</dbReference>
<dbReference type="GO" id="GO:0005576">
    <property type="term" value="C:extracellular region"/>
    <property type="evidence" value="ECO:0007669"/>
    <property type="project" value="UniProtKB-SubCell"/>
</dbReference>
<dbReference type="InterPro" id="IPR046358">
    <property type="entry name" value="Flagellin_C"/>
</dbReference>
<organism evidence="7 8">
    <name type="scientific">Zooshikella ganghwensis</name>
    <dbReference type="NCBI Taxonomy" id="202772"/>
    <lineage>
        <taxon>Bacteria</taxon>
        <taxon>Pseudomonadati</taxon>
        <taxon>Pseudomonadota</taxon>
        <taxon>Gammaproteobacteria</taxon>
        <taxon>Oceanospirillales</taxon>
        <taxon>Zooshikellaceae</taxon>
        <taxon>Zooshikella</taxon>
    </lineage>
</organism>
<dbReference type="Gene3D" id="6.10.280.190">
    <property type="match status" value="1"/>
</dbReference>
<feature type="domain" description="Flagellin N-terminal" evidence="5">
    <location>
        <begin position="5"/>
        <end position="141"/>
    </location>
</feature>
<comment type="subcellular location">
    <subcellularLocation>
        <location evidence="4">Secreted</location>
    </subcellularLocation>
    <subcellularLocation>
        <location evidence="4">Bacterial flagellum</location>
    </subcellularLocation>
</comment>
<dbReference type="SUPFAM" id="SSF64518">
    <property type="entry name" value="Phase 1 flagellin"/>
    <property type="match status" value="2"/>
</dbReference>
<evidence type="ECO:0000256" key="1">
    <source>
        <dbReference type="ARBA" id="ARBA00005709"/>
    </source>
</evidence>
<dbReference type="Pfam" id="PF00700">
    <property type="entry name" value="Flagellin_C"/>
    <property type="match status" value="1"/>
</dbReference>
<keyword evidence="2 4" id="KW-0964">Secreted</keyword>
<dbReference type="InterPro" id="IPR001029">
    <property type="entry name" value="Flagellin_N"/>
</dbReference>
<keyword evidence="7" id="KW-0966">Cell projection</keyword>
<dbReference type="AlphaFoldDB" id="A0A4P9VSE5"/>
<evidence type="ECO:0000313" key="7">
    <source>
        <dbReference type="EMBL" id="RDH45142.1"/>
    </source>
</evidence>
<sequence>MPQIINTNLLSLIAQRNLNQTQQAQATALERLSSGLRINNASDDAAGLAISIRFGTQISSTATAIRNANDGISLTQTAEGALSSITTNLQRIRELALQSSNGSNTSLDRDSLNEEVQQLIDEIQDVANNTTFNGKPLLNGSLSKTNFQVGTNLGETIPVSISAITPDRLGSALTDGISSTRPGSLTSLLAGDIVINSIAVPAPSSTNDSLSSADNEKSGIAIAAAINSVSDQTGVTARANTNVVGYADFLAATNATVSGNIIINGTTIAVATNNALSADANRESVVTAINAAQGQTGVRAENTGSINTGITLIADDGRNIVYDDNGSGLSAAVAVGISGAAQTFVGSYTLISRSGADINIDFGRSDIDRFTGLLKGTLSGGNSGVVGRRVGVTQALQSGDLVINGVAVGPSLTNDDTASFNNKDGSAIAKAAAINRVSGQTGVTATALPTIAYGTAITTGNTRNESIDINGETINISFNAADSASTIINNVLTAVNSKQGVTGVTAEAFGTSFRLVAADGRNINLANDSANVAEAGFNVASIGADTGSSILLTGAGQIDITTQNPFSAIDRSGFRVGEFGNVEDGKLLDNVDITTASNATDALTSIDNAIDQVSSLQTSLGALQNRFQSSVNNLSVFSENLSAANSRIVDADFAAETAAFSRAQVLQEAGISVLVQANANAQQVLALLDF</sequence>
<dbReference type="InterPro" id="IPR042187">
    <property type="entry name" value="Flagellin_C_sub2"/>
</dbReference>
<evidence type="ECO:0000313" key="8">
    <source>
        <dbReference type="Proteomes" id="UP000257039"/>
    </source>
</evidence>
<keyword evidence="3 4" id="KW-0975">Bacterial flagellum</keyword>
<dbReference type="GO" id="GO:0009288">
    <property type="term" value="C:bacterial-type flagellum"/>
    <property type="evidence" value="ECO:0007669"/>
    <property type="project" value="UniProtKB-SubCell"/>
</dbReference>
<evidence type="ECO:0000259" key="6">
    <source>
        <dbReference type="Pfam" id="PF00700"/>
    </source>
</evidence>
<dbReference type="EMBL" id="NDXW01000001">
    <property type="protein sequence ID" value="RDH45142.1"/>
    <property type="molecule type" value="Genomic_DNA"/>
</dbReference>
<dbReference type="InterPro" id="IPR001492">
    <property type="entry name" value="Flagellin"/>
</dbReference>
<keyword evidence="8" id="KW-1185">Reference proteome</keyword>
<evidence type="ECO:0000256" key="2">
    <source>
        <dbReference type="ARBA" id="ARBA00022525"/>
    </source>
</evidence>
<reference evidence="7 8" key="1">
    <citation type="submission" date="2017-04" db="EMBL/GenBank/DDBJ databases">
        <title>Draft genome sequence of Zooshikella ganghwensis VG4 isolated from Red Sea sediments.</title>
        <authorList>
            <person name="Rehman Z."/>
            <person name="Alam I."/>
            <person name="Kamau A."/>
            <person name="Bajic V."/>
            <person name="Leiknes T."/>
        </authorList>
    </citation>
    <scope>NUCLEOTIDE SEQUENCE [LARGE SCALE GENOMIC DNA]</scope>
    <source>
        <strain evidence="7 8">VG4</strain>
    </source>
</reference>
<gene>
    <name evidence="7" type="ORF">B9G39_17790</name>
</gene>
<evidence type="ECO:0000256" key="4">
    <source>
        <dbReference type="RuleBase" id="RU362073"/>
    </source>
</evidence>
<comment type="caution">
    <text evidence="7">The sequence shown here is derived from an EMBL/GenBank/DDBJ whole genome shotgun (WGS) entry which is preliminary data.</text>
</comment>
<evidence type="ECO:0000259" key="5">
    <source>
        <dbReference type="Pfam" id="PF00669"/>
    </source>
</evidence>
<feature type="domain" description="Flagellin C-terminal" evidence="6">
    <location>
        <begin position="604"/>
        <end position="688"/>
    </location>
</feature>
<comment type="function">
    <text evidence="4">Flagellin is the subunit protein which polymerizes to form the filaments of bacterial flagella.</text>
</comment>
<dbReference type="Gene3D" id="6.10.10.10">
    <property type="entry name" value="Flagellar export chaperone, C-terminal domain"/>
    <property type="match status" value="1"/>
</dbReference>
<keyword evidence="7" id="KW-0969">Cilium</keyword>
<dbReference type="GO" id="GO:0005198">
    <property type="term" value="F:structural molecule activity"/>
    <property type="evidence" value="ECO:0007669"/>
    <property type="project" value="UniProtKB-UniRule"/>
</dbReference>
<dbReference type="RefSeq" id="WP_094788151.1">
    <property type="nucleotide sequence ID" value="NZ_NDXW01000001.1"/>
</dbReference>